<dbReference type="PROSITE" id="PS50137">
    <property type="entry name" value="DS_RBD"/>
    <property type="match status" value="3"/>
</dbReference>
<keyword evidence="4" id="KW-0677">Repeat</keyword>
<evidence type="ECO:0000256" key="2">
    <source>
        <dbReference type="ARBA" id="ARBA00005856"/>
    </source>
</evidence>
<evidence type="ECO:0000256" key="1">
    <source>
        <dbReference type="ARBA" id="ARBA00004556"/>
    </source>
</evidence>
<feature type="domain" description="DRBM" evidence="8">
    <location>
        <begin position="121"/>
        <end position="189"/>
    </location>
</feature>
<protein>
    <submittedName>
        <fullName evidence="10">Interferon-inducible double-stranded RNA-dependent protein kinase activator A homolog isoform X1</fullName>
    </submittedName>
</protein>
<dbReference type="GO" id="GO:0030422">
    <property type="term" value="P:siRNA processing"/>
    <property type="evidence" value="ECO:0007669"/>
    <property type="project" value="TreeGrafter"/>
</dbReference>
<dbReference type="PANTHER" id="PTHR46205">
    <property type="entry name" value="LOQUACIOUS, ISOFORM B"/>
    <property type="match status" value="1"/>
</dbReference>
<reference evidence="10" key="1">
    <citation type="submission" date="2025-08" db="UniProtKB">
        <authorList>
            <consortium name="RefSeq"/>
        </authorList>
    </citation>
    <scope>IDENTIFICATION</scope>
</reference>
<name>A0A6P7H4T1_9TELE</name>
<evidence type="ECO:0000313" key="9">
    <source>
        <dbReference type="Proteomes" id="UP000515145"/>
    </source>
</evidence>
<dbReference type="SMART" id="SM00358">
    <property type="entry name" value="DSRM"/>
    <property type="match status" value="3"/>
</dbReference>
<dbReference type="GO" id="GO:0070578">
    <property type="term" value="C:RISC-loading complex"/>
    <property type="evidence" value="ECO:0007669"/>
    <property type="project" value="TreeGrafter"/>
</dbReference>
<comment type="similarity">
    <text evidence="2">Belongs to the PRKRA family.</text>
</comment>
<gene>
    <name evidence="10" type="primary">prkra</name>
</gene>
<evidence type="ECO:0000313" key="10">
    <source>
        <dbReference type="RefSeq" id="XP_028249393.1"/>
    </source>
</evidence>
<dbReference type="GO" id="GO:0016442">
    <property type="term" value="C:RISC complex"/>
    <property type="evidence" value="ECO:0007669"/>
    <property type="project" value="TreeGrafter"/>
</dbReference>
<keyword evidence="9" id="KW-1185">Reference proteome</keyword>
<dbReference type="SUPFAM" id="SSF54768">
    <property type="entry name" value="dsRNA-binding domain-like"/>
    <property type="match status" value="3"/>
</dbReference>
<dbReference type="OrthoDB" id="10056847at2759"/>
<dbReference type="FunFam" id="3.30.160.20:FF:000019">
    <property type="entry name" value="RISC-loading complex subunit TARBP2"/>
    <property type="match status" value="1"/>
</dbReference>
<dbReference type="InterPro" id="IPR051247">
    <property type="entry name" value="RLC_Component"/>
</dbReference>
<keyword evidence="5 7" id="KW-0694">RNA-binding</keyword>
<evidence type="ECO:0000259" key="8">
    <source>
        <dbReference type="PROSITE" id="PS50137"/>
    </source>
</evidence>
<dbReference type="GO" id="GO:0005634">
    <property type="term" value="C:nucleus"/>
    <property type="evidence" value="ECO:0007669"/>
    <property type="project" value="TreeGrafter"/>
</dbReference>
<dbReference type="GeneID" id="114426289"/>
<evidence type="ECO:0000256" key="5">
    <source>
        <dbReference type="ARBA" id="ARBA00022884"/>
    </source>
</evidence>
<dbReference type="Pfam" id="PF00035">
    <property type="entry name" value="dsrm"/>
    <property type="match status" value="2"/>
</dbReference>
<keyword evidence="3" id="KW-0963">Cytoplasm</keyword>
<dbReference type="CTD" id="8575"/>
<keyword evidence="10" id="KW-0808">Transferase</keyword>
<feature type="domain" description="DRBM" evidence="8">
    <location>
        <begin position="260"/>
        <end position="328"/>
    </location>
</feature>
<evidence type="ECO:0000256" key="6">
    <source>
        <dbReference type="ARBA" id="ARBA00023158"/>
    </source>
</evidence>
<dbReference type="GO" id="GO:0035197">
    <property type="term" value="F:siRNA binding"/>
    <property type="evidence" value="ECO:0007669"/>
    <property type="project" value="TreeGrafter"/>
</dbReference>
<comment type="subcellular location">
    <subcellularLocation>
        <location evidence="1">Cytoplasm</location>
        <location evidence="1">Perinuclear region</location>
    </subcellularLocation>
</comment>
<dbReference type="RefSeq" id="XP_028249393.1">
    <property type="nucleotide sequence ID" value="XM_028393592.1"/>
</dbReference>
<dbReference type="GO" id="GO:0003725">
    <property type="term" value="F:double-stranded RNA binding"/>
    <property type="evidence" value="ECO:0007669"/>
    <property type="project" value="TreeGrafter"/>
</dbReference>
<keyword evidence="10" id="KW-0418">Kinase</keyword>
<dbReference type="Gene3D" id="3.30.160.20">
    <property type="match status" value="3"/>
</dbReference>
<dbReference type="CDD" id="cd19892">
    <property type="entry name" value="DSRM_PRKRA_rpt3"/>
    <property type="match status" value="1"/>
</dbReference>
<dbReference type="AlphaFoldDB" id="A0A6P7H4T1"/>
<dbReference type="Pfam" id="PF16482">
    <property type="entry name" value="Staufen_C"/>
    <property type="match status" value="1"/>
</dbReference>
<keyword evidence="6" id="KW-0943">RNA-mediated gene silencing</keyword>
<evidence type="ECO:0000256" key="3">
    <source>
        <dbReference type="ARBA" id="ARBA00022490"/>
    </source>
</evidence>
<proteinExistence type="inferred from homology"/>
<evidence type="ECO:0000256" key="7">
    <source>
        <dbReference type="PROSITE-ProRule" id="PRU00266"/>
    </source>
</evidence>
<dbReference type="GO" id="GO:0070920">
    <property type="term" value="P:regulation of regulatory ncRNA processing"/>
    <property type="evidence" value="ECO:0007669"/>
    <property type="project" value="TreeGrafter"/>
</dbReference>
<dbReference type="PANTHER" id="PTHR46205:SF2">
    <property type="entry name" value="INTERFERON-INDUCIBLE DOUBLE-STRANDED RNA-DEPENDENT PROTEIN KINASE ACTIVATOR A"/>
    <property type="match status" value="1"/>
</dbReference>
<dbReference type="FunCoup" id="A0A6P7H4T1">
    <property type="interactions" value="400"/>
</dbReference>
<accession>A0A6P7H4T1</accession>
<sequence>MSEEEYLPTVNTNVDTSLDIQESERAGKTPIQILQEYGTKSGNLPVYELEKAEGEAHQPSFIFSVTIGDICCTGQGRSKKAAKHQAAEAALSILKIDAGIVSVPGKADCNCVAAETNNHRNSVSVLQELALQRSWRLPEYTVLMEAGPPHNREFTVTCRLESLSEKAVGNSKKAAKKAAAEKMVAKLQSLSGCSEITWVRHVCLLTSRSLKHVRCFNLLRFDFCIFQTPQPTVRFENIRNSSAEKISLLRRNPLSIPNTDYIQMLLELSNEQGFEVTYFDIDELTVNGQYQCLAELSTSPITVCHGTGISCSNAHNDAAHSALQYVKIMASIK</sequence>
<organism evidence="9 10">
    <name type="scientific">Parambassis ranga</name>
    <name type="common">Indian glassy fish</name>
    <dbReference type="NCBI Taxonomy" id="210632"/>
    <lineage>
        <taxon>Eukaryota</taxon>
        <taxon>Metazoa</taxon>
        <taxon>Chordata</taxon>
        <taxon>Craniata</taxon>
        <taxon>Vertebrata</taxon>
        <taxon>Euteleostomi</taxon>
        <taxon>Actinopterygii</taxon>
        <taxon>Neopterygii</taxon>
        <taxon>Teleostei</taxon>
        <taxon>Neoteleostei</taxon>
        <taxon>Acanthomorphata</taxon>
        <taxon>Ovalentaria</taxon>
        <taxon>Ambassidae</taxon>
        <taxon>Parambassis</taxon>
    </lineage>
</organism>
<dbReference type="InParanoid" id="A0A6P7H4T1"/>
<dbReference type="FunFam" id="3.30.160.20:FF:000007">
    <property type="entry name" value="Double-stranded RNA-binding protein Staufen homolog 1"/>
    <property type="match status" value="1"/>
</dbReference>
<dbReference type="GO" id="GO:0048471">
    <property type="term" value="C:perinuclear region of cytoplasm"/>
    <property type="evidence" value="ECO:0007669"/>
    <property type="project" value="UniProtKB-SubCell"/>
</dbReference>
<dbReference type="InterPro" id="IPR032478">
    <property type="entry name" value="Staufen_C"/>
</dbReference>
<dbReference type="Proteomes" id="UP000515145">
    <property type="component" value="Chromosome 21"/>
</dbReference>
<dbReference type="GO" id="GO:0016301">
    <property type="term" value="F:kinase activity"/>
    <property type="evidence" value="ECO:0007669"/>
    <property type="project" value="UniProtKB-KW"/>
</dbReference>
<evidence type="ECO:0000256" key="4">
    <source>
        <dbReference type="ARBA" id="ARBA00022737"/>
    </source>
</evidence>
<dbReference type="InterPro" id="IPR014720">
    <property type="entry name" value="dsRBD_dom"/>
</dbReference>
<dbReference type="FunFam" id="3.30.160.20:FF:000005">
    <property type="entry name" value="Putative double-stranded RNA-specific adenosine deaminase"/>
    <property type="match status" value="1"/>
</dbReference>
<feature type="domain" description="DRBM" evidence="8">
    <location>
        <begin position="29"/>
        <end position="96"/>
    </location>
</feature>
<dbReference type="InterPro" id="IPR044467">
    <property type="entry name" value="PRKRA_DSRM_3"/>
</dbReference>